<dbReference type="InterPro" id="IPR050256">
    <property type="entry name" value="Glycosyltransferase_2"/>
</dbReference>
<evidence type="ECO:0000259" key="1">
    <source>
        <dbReference type="Pfam" id="PF00535"/>
    </source>
</evidence>
<proteinExistence type="predicted"/>
<dbReference type="CAZy" id="GT2">
    <property type="family name" value="Glycosyltransferase Family 2"/>
</dbReference>
<dbReference type="AlphaFoldDB" id="Q1Q322"/>
<evidence type="ECO:0000313" key="2">
    <source>
        <dbReference type="EMBL" id="CAJ74415.1"/>
    </source>
</evidence>
<dbReference type="EMBL" id="CT573071">
    <property type="protein sequence ID" value="CAJ74415.1"/>
    <property type="molecule type" value="Genomic_DNA"/>
</dbReference>
<reference evidence="2" key="2">
    <citation type="submission" date="2006-01" db="EMBL/GenBank/DDBJ databases">
        <authorList>
            <person name="Genoscope"/>
        </authorList>
    </citation>
    <scope>NUCLEOTIDE SEQUENCE</scope>
</reference>
<dbReference type="GO" id="GO:0004582">
    <property type="term" value="F:dolichyl-phosphate beta-D-mannosyltransferase activity"/>
    <property type="evidence" value="ECO:0007669"/>
    <property type="project" value="UniProtKB-EC"/>
</dbReference>
<dbReference type="InterPro" id="IPR001173">
    <property type="entry name" value="Glyco_trans_2-like"/>
</dbReference>
<dbReference type="EC" id="2.4.1.83" evidence="2"/>
<dbReference type="Pfam" id="PF00535">
    <property type="entry name" value="Glycos_transf_2"/>
    <property type="match status" value="1"/>
</dbReference>
<dbReference type="SUPFAM" id="SSF53448">
    <property type="entry name" value="Nucleotide-diphospho-sugar transferases"/>
    <property type="match status" value="1"/>
</dbReference>
<gene>
    <name evidence="2" type="primary">dpm</name>
    <name evidence="2" type="ORF">kuste3652</name>
</gene>
<accession>Q1Q322</accession>
<keyword evidence="2" id="KW-0808">Transferase</keyword>
<dbReference type="Gene3D" id="3.90.550.10">
    <property type="entry name" value="Spore Coat Polysaccharide Biosynthesis Protein SpsA, Chain A"/>
    <property type="match status" value="1"/>
</dbReference>
<feature type="domain" description="Glycosyltransferase 2-like" evidence="1">
    <location>
        <begin position="13"/>
        <end position="172"/>
    </location>
</feature>
<keyword evidence="2" id="KW-0328">Glycosyltransferase</keyword>
<reference evidence="2" key="1">
    <citation type="journal article" date="2006" name="Nature">
        <title>Deciphering the evolution and metabolism of an anammox bacterium from a community genome.</title>
        <authorList>
            <person name="Strous M."/>
            <person name="Pelletier E."/>
            <person name="Mangenot S."/>
            <person name="Rattei T."/>
            <person name="Lehner A."/>
            <person name="Taylor M.W."/>
            <person name="Horn M."/>
            <person name="Daims H."/>
            <person name="Bartol-Mavel D."/>
            <person name="Wincker P."/>
            <person name="Barbe V."/>
            <person name="Fonknechten N."/>
            <person name="Vallenet D."/>
            <person name="Segurens B."/>
            <person name="Schenowitz-Truong C."/>
            <person name="Medigue C."/>
            <person name="Collingro A."/>
            <person name="Snel B."/>
            <person name="Dutilh B.E."/>
            <person name="OpDenCamp H.J.M."/>
            <person name="vanDerDrift C."/>
            <person name="Cirpus I."/>
            <person name="vanDePas-Schoonen K.T."/>
            <person name="Harhangi H.R."/>
            <person name="vanNiftrik L."/>
            <person name="Schmid M."/>
            <person name="Keltjens J."/>
            <person name="vanDeVossenberg J."/>
            <person name="Kartal B."/>
            <person name="Meier H."/>
            <person name="Frishman D."/>
            <person name="Huynen M.A."/>
            <person name="Mewes H."/>
            <person name="Weissenbach J."/>
            <person name="Jetten M.S.M."/>
            <person name="Wagner M."/>
            <person name="LePaslier D."/>
        </authorList>
    </citation>
    <scope>NUCLEOTIDE SEQUENCE</scope>
</reference>
<protein>
    <submittedName>
        <fullName evidence="2">Similar to dolichyl-phosphate mannosyltransferase</fullName>
        <ecNumber evidence="2">2.4.1.83</ecNumber>
    </submittedName>
</protein>
<dbReference type="CDD" id="cd04179">
    <property type="entry name" value="DPM_DPG-synthase_like"/>
    <property type="match status" value="1"/>
</dbReference>
<dbReference type="PANTHER" id="PTHR48090">
    <property type="entry name" value="UNDECAPRENYL-PHOSPHATE 4-DEOXY-4-FORMAMIDO-L-ARABINOSE TRANSFERASE-RELATED"/>
    <property type="match status" value="1"/>
</dbReference>
<dbReference type="InterPro" id="IPR029044">
    <property type="entry name" value="Nucleotide-diphossugar_trans"/>
</dbReference>
<organism evidence="2">
    <name type="scientific">Kuenenia stuttgartiensis</name>
    <dbReference type="NCBI Taxonomy" id="174633"/>
    <lineage>
        <taxon>Bacteria</taxon>
        <taxon>Pseudomonadati</taxon>
        <taxon>Planctomycetota</taxon>
        <taxon>Candidatus Brocadiia</taxon>
        <taxon>Candidatus Brocadiales</taxon>
        <taxon>Candidatus Brocadiaceae</taxon>
        <taxon>Candidatus Kuenenia</taxon>
    </lineage>
</organism>
<sequence>MEMRKNEKLKNVVAIPVFNESDVYDIIQRVKKVGVEVLVLDDGSTNDIGSSLKDIQSIYVIRHKWNLGYGQTIIDAFNFAINNDYDYLVTIDADGQHEPEEIPQFLSKMPFREYDILSGSRYLLPVNSLQEVPDDRYRINMAVTQMLNDITGFQLTDAFCGFKAYKVEKLKNLILTEPGYGMPVQLWIQAWKAGLEVRELPVKLIYKDLTKRFHGNLANAETRLEYYKKIIETELDGKREREKAENFSNI</sequence>
<name>Q1Q322_KUEST</name>